<evidence type="ECO:0000256" key="1">
    <source>
        <dbReference type="ARBA" id="ARBA00004651"/>
    </source>
</evidence>
<feature type="compositionally biased region" description="Basic residues" evidence="8">
    <location>
        <begin position="542"/>
        <end position="562"/>
    </location>
</feature>
<evidence type="ECO:0000256" key="8">
    <source>
        <dbReference type="SAM" id="MobiDB-lite"/>
    </source>
</evidence>
<evidence type="ECO:0000256" key="5">
    <source>
        <dbReference type="ARBA" id="ARBA00022692"/>
    </source>
</evidence>
<dbReference type="InterPro" id="IPR045863">
    <property type="entry name" value="CorA_TM1_TM2"/>
</dbReference>
<dbReference type="GO" id="GO:0005886">
    <property type="term" value="C:plasma membrane"/>
    <property type="evidence" value="ECO:0007669"/>
    <property type="project" value="UniProtKB-SubCell"/>
</dbReference>
<dbReference type="Proteomes" id="UP000799438">
    <property type="component" value="Unassembled WGS sequence"/>
</dbReference>
<evidence type="ECO:0000256" key="6">
    <source>
        <dbReference type="ARBA" id="ARBA00022989"/>
    </source>
</evidence>
<feature type="compositionally biased region" description="Acidic residues" evidence="8">
    <location>
        <begin position="177"/>
        <end position="189"/>
    </location>
</feature>
<evidence type="ECO:0000256" key="3">
    <source>
        <dbReference type="ARBA" id="ARBA00022448"/>
    </source>
</evidence>
<dbReference type="OrthoDB" id="165352at2759"/>
<organism evidence="10 11">
    <name type="scientific">Aplosporella prunicola CBS 121167</name>
    <dbReference type="NCBI Taxonomy" id="1176127"/>
    <lineage>
        <taxon>Eukaryota</taxon>
        <taxon>Fungi</taxon>
        <taxon>Dikarya</taxon>
        <taxon>Ascomycota</taxon>
        <taxon>Pezizomycotina</taxon>
        <taxon>Dothideomycetes</taxon>
        <taxon>Dothideomycetes incertae sedis</taxon>
        <taxon>Botryosphaeriales</taxon>
        <taxon>Aplosporellaceae</taxon>
        <taxon>Aplosporella</taxon>
    </lineage>
</organism>
<feature type="transmembrane region" description="Helical" evidence="9">
    <location>
        <begin position="472"/>
        <end position="491"/>
    </location>
</feature>
<evidence type="ECO:0000256" key="7">
    <source>
        <dbReference type="ARBA" id="ARBA00023136"/>
    </source>
</evidence>
<dbReference type="GeneID" id="54298481"/>
<feature type="region of interest" description="Disordered" evidence="8">
    <location>
        <begin position="45"/>
        <end position="70"/>
    </location>
</feature>
<keyword evidence="7 9" id="KW-0472">Membrane</keyword>
<gene>
    <name evidence="10" type="ORF">K452DRAFT_290341</name>
</gene>
<name>A0A6A6B6S4_9PEZI</name>
<feature type="region of interest" description="Disordered" evidence="8">
    <location>
        <begin position="1"/>
        <end position="22"/>
    </location>
</feature>
<keyword evidence="6 9" id="KW-1133">Transmembrane helix</keyword>
<dbReference type="Pfam" id="PF01544">
    <property type="entry name" value="CorA"/>
    <property type="match status" value="1"/>
</dbReference>
<accession>A0A6A6B6S4</accession>
<dbReference type="GO" id="GO:0015095">
    <property type="term" value="F:magnesium ion transmembrane transporter activity"/>
    <property type="evidence" value="ECO:0007669"/>
    <property type="project" value="TreeGrafter"/>
</dbReference>
<evidence type="ECO:0000313" key="10">
    <source>
        <dbReference type="EMBL" id="KAF2138687.1"/>
    </source>
</evidence>
<dbReference type="SUPFAM" id="SSF144083">
    <property type="entry name" value="Magnesium transport protein CorA, transmembrane region"/>
    <property type="match status" value="1"/>
</dbReference>
<dbReference type="PANTHER" id="PTHR46494:SF1">
    <property type="entry name" value="CORA FAMILY METAL ION TRANSPORTER (EUROFUNG)"/>
    <property type="match status" value="1"/>
</dbReference>
<dbReference type="GO" id="GO:0050897">
    <property type="term" value="F:cobalt ion binding"/>
    <property type="evidence" value="ECO:0007669"/>
    <property type="project" value="TreeGrafter"/>
</dbReference>
<keyword evidence="5 9" id="KW-0812">Transmembrane</keyword>
<reference evidence="10" key="1">
    <citation type="journal article" date="2020" name="Stud. Mycol.">
        <title>101 Dothideomycetes genomes: a test case for predicting lifestyles and emergence of pathogens.</title>
        <authorList>
            <person name="Haridas S."/>
            <person name="Albert R."/>
            <person name="Binder M."/>
            <person name="Bloem J."/>
            <person name="Labutti K."/>
            <person name="Salamov A."/>
            <person name="Andreopoulos B."/>
            <person name="Baker S."/>
            <person name="Barry K."/>
            <person name="Bills G."/>
            <person name="Bluhm B."/>
            <person name="Cannon C."/>
            <person name="Castanera R."/>
            <person name="Culley D."/>
            <person name="Daum C."/>
            <person name="Ezra D."/>
            <person name="Gonzalez J."/>
            <person name="Henrissat B."/>
            <person name="Kuo A."/>
            <person name="Liang C."/>
            <person name="Lipzen A."/>
            <person name="Lutzoni F."/>
            <person name="Magnuson J."/>
            <person name="Mondo S."/>
            <person name="Nolan M."/>
            <person name="Ohm R."/>
            <person name="Pangilinan J."/>
            <person name="Park H.-J."/>
            <person name="Ramirez L."/>
            <person name="Alfaro M."/>
            <person name="Sun H."/>
            <person name="Tritt A."/>
            <person name="Yoshinaga Y."/>
            <person name="Zwiers L.-H."/>
            <person name="Turgeon B."/>
            <person name="Goodwin S."/>
            <person name="Spatafora J."/>
            <person name="Crous P."/>
            <person name="Grigoriev I."/>
        </authorList>
    </citation>
    <scope>NUCLEOTIDE SEQUENCE</scope>
    <source>
        <strain evidence="10">CBS 121167</strain>
    </source>
</reference>
<evidence type="ECO:0000256" key="4">
    <source>
        <dbReference type="ARBA" id="ARBA00022475"/>
    </source>
</evidence>
<evidence type="ECO:0000256" key="9">
    <source>
        <dbReference type="SAM" id="Phobius"/>
    </source>
</evidence>
<dbReference type="GO" id="GO:0000287">
    <property type="term" value="F:magnesium ion binding"/>
    <property type="evidence" value="ECO:0007669"/>
    <property type="project" value="TreeGrafter"/>
</dbReference>
<comment type="subcellular location">
    <subcellularLocation>
        <location evidence="1">Cell membrane</location>
        <topology evidence="1">Multi-pass membrane protein</topology>
    </subcellularLocation>
</comment>
<protein>
    <submittedName>
        <fullName evidence="10">Uncharacterized protein</fullName>
    </submittedName>
</protein>
<evidence type="ECO:0000256" key="2">
    <source>
        <dbReference type="ARBA" id="ARBA00009765"/>
    </source>
</evidence>
<dbReference type="SUPFAM" id="SSF143865">
    <property type="entry name" value="CorA soluble domain-like"/>
    <property type="match status" value="1"/>
</dbReference>
<dbReference type="PANTHER" id="PTHR46494">
    <property type="entry name" value="CORA FAMILY METAL ION TRANSPORTER (EUROFUNG)"/>
    <property type="match status" value="1"/>
</dbReference>
<dbReference type="Gene3D" id="3.30.460.20">
    <property type="entry name" value="CorA soluble domain-like"/>
    <property type="match status" value="1"/>
</dbReference>
<evidence type="ECO:0000313" key="11">
    <source>
        <dbReference type="Proteomes" id="UP000799438"/>
    </source>
</evidence>
<feature type="transmembrane region" description="Helical" evidence="9">
    <location>
        <begin position="506"/>
        <end position="528"/>
    </location>
</feature>
<dbReference type="GO" id="GO:0015087">
    <property type="term" value="F:cobalt ion transmembrane transporter activity"/>
    <property type="evidence" value="ECO:0007669"/>
    <property type="project" value="TreeGrafter"/>
</dbReference>
<comment type="similarity">
    <text evidence="2">Belongs to the CorA metal ion transporter (MIT) (TC 1.A.35) family.</text>
</comment>
<dbReference type="Gene3D" id="1.20.58.340">
    <property type="entry name" value="Magnesium transport protein CorA, transmembrane region"/>
    <property type="match status" value="2"/>
</dbReference>
<sequence>MADPTVRDFAGAPEPAASPIDLEDARYSLDSLHRRPTRTNTITHYHSPTRETWEEEPGAEPGVDTTADGDEKHAHLRAPCSITVVDFSDENMMQYELDNNTLPAFLERPKEDWVACRWISVNGLSWDVIKTIGNQKGLHRLAVEDLMQTRGRAKADWFADHAFFLLTLQKLVQLDSDDSDSDSSDSDVEDSQHSGRSLWRRSRKKGEQLPRNSFKKDRQNDLGLQRTGSYVSPSFLAKARPKTKFRTLQKYRGGPNVERTEFMERHSALAKKGLAVSVEQVSMFLTNDNVCICFFEHSAEDVEKPILTRLVSPDTILRQSCDASMLIQAVIDAIIDLAIPVGAAYEDAISDLELDVLTEPNIAHSKALYILTTELSVLKNRIHPIMGLINALRDHKTETITAPAPGIAERPSKLNSSSVTISPLAVVYLGDAADHLYQISQAMDMMLKSADDMINLIFNIMSTYQNESMRQLTIVTIFFLPLTFLTGYFGQNFGTFPGVQNHSDKFFWYIAVPVMVVTVIGLMWDVIVRWFQRKSQKFTISRSRKKRGASRSRERGRGRRARREPTWK</sequence>
<keyword evidence="4" id="KW-1003">Cell membrane</keyword>
<keyword evidence="3" id="KW-0813">Transport</keyword>
<dbReference type="AlphaFoldDB" id="A0A6A6B6S4"/>
<dbReference type="EMBL" id="ML995495">
    <property type="protein sequence ID" value="KAF2138687.1"/>
    <property type="molecule type" value="Genomic_DNA"/>
</dbReference>
<feature type="region of interest" description="Disordered" evidence="8">
    <location>
        <begin position="177"/>
        <end position="218"/>
    </location>
</feature>
<dbReference type="RefSeq" id="XP_033394400.1">
    <property type="nucleotide sequence ID" value="XM_033540985.1"/>
</dbReference>
<proteinExistence type="inferred from homology"/>
<dbReference type="InterPro" id="IPR045861">
    <property type="entry name" value="CorA_cytoplasmic_dom"/>
</dbReference>
<feature type="region of interest" description="Disordered" evidence="8">
    <location>
        <begin position="542"/>
        <end position="568"/>
    </location>
</feature>
<dbReference type="InterPro" id="IPR002523">
    <property type="entry name" value="MgTranspt_CorA/ZnTranspt_ZntB"/>
</dbReference>
<keyword evidence="11" id="KW-1185">Reference proteome</keyword>